<proteinExistence type="predicted"/>
<dbReference type="EMBL" id="JARKIE010000042">
    <property type="protein sequence ID" value="KAJ7694402.1"/>
    <property type="molecule type" value="Genomic_DNA"/>
</dbReference>
<comment type="caution">
    <text evidence="1">The sequence shown here is derived from an EMBL/GenBank/DDBJ whole genome shotgun (WGS) entry which is preliminary data.</text>
</comment>
<gene>
    <name evidence="1" type="ORF">B0H17DRAFT_1199267</name>
</gene>
<dbReference type="AlphaFoldDB" id="A0AAD7DPF4"/>
<dbReference type="Proteomes" id="UP001221757">
    <property type="component" value="Unassembled WGS sequence"/>
</dbReference>
<evidence type="ECO:0000313" key="2">
    <source>
        <dbReference type="Proteomes" id="UP001221757"/>
    </source>
</evidence>
<evidence type="ECO:0000313" key="1">
    <source>
        <dbReference type="EMBL" id="KAJ7694402.1"/>
    </source>
</evidence>
<organism evidence="1 2">
    <name type="scientific">Mycena rosella</name>
    <name type="common">Pink bonnet</name>
    <name type="synonym">Agaricus rosellus</name>
    <dbReference type="NCBI Taxonomy" id="1033263"/>
    <lineage>
        <taxon>Eukaryota</taxon>
        <taxon>Fungi</taxon>
        <taxon>Dikarya</taxon>
        <taxon>Basidiomycota</taxon>
        <taxon>Agaricomycotina</taxon>
        <taxon>Agaricomycetes</taxon>
        <taxon>Agaricomycetidae</taxon>
        <taxon>Agaricales</taxon>
        <taxon>Marasmiineae</taxon>
        <taxon>Mycenaceae</taxon>
        <taxon>Mycena</taxon>
    </lineage>
</organism>
<name>A0AAD7DPF4_MYCRO</name>
<reference evidence="1" key="1">
    <citation type="submission" date="2023-03" db="EMBL/GenBank/DDBJ databases">
        <title>Massive genome expansion in bonnet fungi (Mycena s.s.) driven by repeated elements and novel gene families across ecological guilds.</title>
        <authorList>
            <consortium name="Lawrence Berkeley National Laboratory"/>
            <person name="Harder C.B."/>
            <person name="Miyauchi S."/>
            <person name="Viragh M."/>
            <person name="Kuo A."/>
            <person name="Thoen E."/>
            <person name="Andreopoulos B."/>
            <person name="Lu D."/>
            <person name="Skrede I."/>
            <person name="Drula E."/>
            <person name="Henrissat B."/>
            <person name="Morin E."/>
            <person name="Kohler A."/>
            <person name="Barry K."/>
            <person name="LaButti K."/>
            <person name="Morin E."/>
            <person name="Salamov A."/>
            <person name="Lipzen A."/>
            <person name="Mereny Z."/>
            <person name="Hegedus B."/>
            <person name="Baldrian P."/>
            <person name="Stursova M."/>
            <person name="Weitz H."/>
            <person name="Taylor A."/>
            <person name="Grigoriev I.V."/>
            <person name="Nagy L.G."/>
            <person name="Martin F."/>
            <person name="Kauserud H."/>
        </authorList>
    </citation>
    <scope>NUCLEOTIDE SEQUENCE</scope>
    <source>
        <strain evidence="1">CBHHK067</strain>
    </source>
</reference>
<sequence>MPARRFLQVLASIFSQCYAPEAQWSRRPVTEICFEFFLFIGLLLQDGAASNLICGTPGVLFVVGRRTSLVDNRNSSILEVAFPDLATFIAGPLAGRDPTSVRGFVCCIDE</sequence>
<keyword evidence="2" id="KW-1185">Reference proteome</keyword>
<protein>
    <submittedName>
        <fullName evidence="1">Uncharacterized protein</fullName>
    </submittedName>
</protein>
<accession>A0AAD7DPF4</accession>